<dbReference type="EMBL" id="PYLS01000005">
    <property type="protein sequence ID" value="PST83711.1"/>
    <property type="molecule type" value="Genomic_DNA"/>
</dbReference>
<sequence length="105" mass="11685">MIGGKATYREDLRINQIESICEFVLEFAFDVDVPENQDSDDGPAGKILLACLQPAPFAYAVEAEHRIITHRSHYNPYIPTHIEKRESPPPEQAVSGVQLHTVNAG</sequence>
<comment type="caution">
    <text evidence="2">The sequence shown here is derived from an EMBL/GenBank/DDBJ whole genome shotgun (WGS) entry which is preliminary data.</text>
</comment>
<accession>A0A2T3HMW1</accession>
<organism evidence="2 3">
    <name type="scientific">Pedobacter yulinensis</name>
    <dbReference type="NCBI Taxonomy" id="2126353"/>
    <lineage>
        <taxon>Bacteria</taxon>
        <taxon>Pseudomonadati</taxon>
        <taxon>Bacteroidota</taxon>
        <taxon>Sphingobacteriia</taxon>
        <taxon>Sphingobacteriales</taxon>
        <taxon>Sphingobacteriaceae</taxon>
        <taxon>Pedobacter</taxon>
    </lineage>
</organism>
<feature type="region of interest" description="Disordered" evidence="1">
    <location>
        <begin position="80"/>
        <end position="105"/>
    </location>
</feature>
<keyword evidence="3" id="KW-1185">Reference proteome</keyword>
<evidence type="ECO:0000256" key="1">
    <source>
        <dbReference type="SAM" id="MobiDB-lite"/>
    </source>
</evidence>
<proteinExistence type="predicted"/>
<evidence type="ECO:0000313" key="2">
    <source>
        <dbReference type="EMBL" id="PST83711.1"/>
    </source>
</evidence>
<dbReference type="Proteomes" id="UP000240912">
    <property type="component" value="Unassembled WGS sequence"/>
</dbReference>
<evidence type="ECO:0000313" key="3">
    <source>
        <dbReference type="Proteomes" id="UP000240912"/>
    </source>
</evidence>
<reference evidence="2 3" key="1">
    <citation type="submission" date="2018-03" db="EMBL/GenBank/DDBJ databases">
        <authorList>
            <person name="Keele B.F."/>
        </authorList>
    </citation>
    <scope>NUCLEOTIDE SEQUENCE [LARGE SCALE GENOMIC DNA]</scope>
    <source>
        <strain evidence="2 3">YL28-9</strain>
    </source>
</reference>
<dbReference type="AlphaFoldDB" id="A0A2T3HMW1"/>
<protein>
    <submittedName>
        <fullName evidence="2">Uncharacterized protein</fullName>
    </submittedName>
</protein>
<name>A0A2T3HMW1_9SPHI</name>
<gene>
    <name evidence="2" type="ORF">C7T94_14395</name>
</gene>